<dbReference type="RefSeq" id="WP_061787316.1">
    <property type="nucleotide sequence ID" value="NZ_CAUVFX010000002.1"/>
</dbReference>
<comment type="subcellular location">
    <subcellularLocation>
        <location evidence="1">Cytoplasm</location>
    </subcellularLocation>
</comment>
<dbReference type="Proteomes" id="UP000273044">
    <property type="component" value="Chromosome"/>
</dbReference>
<feature type="coiled-coil region" evidence="17">
    <location>
        <begin position="31"/>
        <end position="97"/>
    </location>
</feature>
<dbReference type="GO" id="GO:0006434">
    <property type="term" value="P:seryl-tRNA aminoacylation"/>
    <property type="evidence" value="ECO:0007669"/>
    <property type="project" value="UniProtKB-UniRule"/>
</dbReference>
<evidence type="ECO:0000256" key="9">
    <source>
        <dbReference type="ARBA" id="ARBA00022917"/>
    </source>
</evidence>
<evidence type="ECO:0000256" key="17">
    <source>
        <dbReference type="SAM" id="Coils"/>
    </source>
</evidence>
<evidence type="ECO:0000259" key="18">
    <source>
        <dbReference type="PROSITE" id="PS50862"/>
    </source>
</evidence>
<evidence type="ECO:0000256" key="15">
    <source>
        <dbReference type="PIRSR" id="PIRSR001529-1"/>
    </source>
</evidence>
<feature type="binding site" evidence="15">
    <location>
        <position position="258"/>
    </location>
    <ligand>
        <name>L-serine</name>
        <dbReference type="ChEBI" id="CHEBI:33384"/>
    </ligand>
</feature>
<dbReference type="InterPro" id="IPR010978">
    <property type="entry name" value="tRNA-bd_arm"/>
</dbReference>
<dbReference type="InterPro" id="IPR002317">
    <property type="entry name" value="Ser-tRNA-ligase_type_1"/>
</dbReference>
<dbReference type="GeneID" id="64405748"/>
<keyword evidence="6 19" id="KW-0436">Ligase</keyword>
<dbReference type="PRINTS" id="PR00981">
    <property type="entry name" value="TRNASYNTHSER"/>
</dbReference>
<dbReference type="InterPro" id="IPR002314">
    <property type="entry name" value="aa-tRNA-synt_IIb"/>
</dbReference>
<proteinExistence type="inferred from homology"/>
<dbReference type="Gene3D" id="3.30.930.10">
    <property type="entry name" value="Bira Bifunctional Protein, Domain 2"/>
    <property type="match status" value="1"/>
</dbReference>
<comment type="pathway">
    <text evidence="2">Aminoacyl-tRNA biosynthesis; selenocysteinyl-tRNA(Sec) biosynthesis; L-seryl-tRNA(Sec) from L-serine and tRNA(Sec): step 1/1.</text>
</comment>
<dbReference type="PANTHER" id="PTHR43697">
    <property type="entry name" value="SERYL-TRNA SYNTHETASE"/>
    <property type="match status" value="1"/>
</dbReference>
<evidence type="ECO:0000313" key="20">
    <source>
        <dbReference type="Proteomes" id="UP000273044"/>
    </source>
</evidence>
<sequence>MIDPDLLLNRTDAVASALETKGTARESVIAARDALLERRSVRQKLDELRAELNRHSKVVGEAMKARDSQAETLRGQLSELKSSIRDAEQRARDADDAYARLALVLPNLPDPAAPVGLDESDNVILRHEGTPRADEVPPHWEIAEAQGWWEPERAARMSGSGFAILRGDGARLLRALPQYALNLHRDKYTEFVVPHMMLRDTMVGTGHLPKFADDAYATTDDRWLIPTGEVPLTAMHRGEILDADSLPFHYTTYTVCFRREAGAAGKDTRGMQRLHEFHKVEFMIYCRADQVAAEFAGLLHDAETSLRGLGLPYRVVDLATGDLTFSSARIHDLEVHSPGVGRWLEASSVGNFSDFQARRSNIRVRDATRKTVPVHTLNGSALATPRVWAALLENGYQADGTVRVPEALVQYLGTDTLGVPRAH</sequence>
<dbReference type="InterPro" id="IPR042103">
    <property type="entry name" value="SerRS_1_N_sf"/>
</dbReference>
<evidence type="ECO:0000256" key="8">
    <source>
        <dbReference type="ARBA" id="ARBA00022840"/>
    </source>
</evidence>
<dbReference type="EC" id="6.1.1.11" evidence="4 14"/>
<feature type="binding site" evidence="15">
    <location>
        <position position="227"/>
    </location>
    <ligand>
        <name>L-serine</name>
        <dbReference type="ChEBI" id="CHEBI:33384"/>
    </ligand>
</feature>
<keyword evidence="5" id="KW-0963">Cytoplasm</keyword>
<dbReference type="InterPro" id="IPR006195">
    <property type="entry name" value="aa-tRNA-synth_II"/>
</dbReference>
<dbReference type="PANTHER" id="PTHR43697:SF1">
    <property type="entry name" value="SERINE--TRNA LIGASE"/>
    <property type="match status" value="1"/>
</dbReference>
<evidence type="ECO:0000256" key="7">
    <source>
        <dbReference type="ARBA" id="ARBA00022741"/>
    </source>
</evidence>
<keyword evidence="20" id="KW-1185">Reference proteome</keyword>
<evidence type="ECO:0000256" key="16">
    <source>
        <dbReference type="PIRSR" id="PIRSR001529-2"/>
    </source>
</evidence>
<dbReference type="PIRSF" id="PIRSF001529">
    <property type="entry name" value="Ser-tRNA-synth_IIa"/>
    <property type="match status" value="1"/>
</dbReference>
<feature type="binding site" evidence="15">
    <location>
        <position position="281"/>
    </location>
    <ligand>
        <name>L-serine</name>
        <dbReference type="ChEBI" id="CHEBI:33384"/>
    </ligand>
</feature>
<evidence type="ECO:0000256" key="1">
    <source>
        <dbReference type="ARBA" id="ARBA00004496"/>
    </source>
</evidence>
<dbReference type="GO" id="GO:0004828">
    <property type="term" value="F:serine-tRNA ligase activity"/>
    <property type="evidence" value="ECO:0007669"/>
    <property type="project" value="UniProtKB-UniRule"/>
</dbReference>
<comment type="similarity">
    <text evidence="3">Belongs to the class-II aminoacyl-tRNA synthetase family. Type-1 seryl-tRNA synthetase subfamily.</text>
</comment>
<dbReference type="SUPFAM" id="SSF55681">
    <property type="entry name" value="Class II aaRS and biotin synthetases"/>
    <property type="match status" value="1"/>
</dbReference>
<keyword evidence="8 16" id="KW-0067">ATP-binding</keyword>
<evidence type="ECO:0000256" key="5">
    <source>
        <dbReference type="ARBA" id="ARBA00022490"/>
    </source>
</evidence>
<name>A0A448MV03_9ACTN</name>
<dbReference type="Pfam" id="PF00587">
    <property type="entry name" value="tRNA-synt_2b"/>
    <property type="match status" value="1"/>
</dbReference>
<keyword evidence="9" id="KW-0648">Protein biosynthesis</keyword>
<dbReference type="NCBIfam" id="TIGR00414">
    <property type="entry name" value="serS"/>
    <property type="match status" value="1"/>
</dbReference>
<dbReference type="GO" id="GO:0005524">
    <property type="term" value="F:ATP binding"/>
    <property type="evidence" value="ECO:0007669"/>
    <property type="project" value="UniProtKB-KW"/>
</dbReference>
<evidence type="ECO:0000256" key="13">
    <source>
        <dbReference type="ARBA" id="ARBA00048823"/>
    </source>
</evidence>
<feature type="domain" description="Aminoacyl-transfer RNA synthetases class-II family profile" evidence="18">
    <location>
        <begin position="134"/>
        <end position="405"/>
    </location>
</feature>
<dbReference type="Pfam" id="PF02403">
    <property type="entry name" value="Seryl_tRNA_N"/>
    <property type="match status" value="1"/>
</dbReference>
<evidence type="ECO:0000256" key="3">
    <source>
        <dbReference type="ARBA" id="ARBA00010728"/>
    </source>
</evidence>
<evidence type="ECO:0000256" key="10">
    <source>
        <dbReference type="ARBA" id="ARBA00023146"/>
    </source>
</evidence>
<organism evidence="19 20">
    <name type="scientific">Arachnia propionica</name>
    <dbReference type="NCBI Taxonomy" id="1750"/>
    <lineage>
        <taxon>Bacteria</taxon>
        <taxon>Bacillati</taxon>
        <taxon>Actinomycetota</taxon>
        <taxon>Actinomycetes</taxon>
        <taxon>Propionibacteriales</taxon>
        <taxon>Propionibacteriaceae</taxon>
        <taxon>Arachnia</taxon>
    </lineage>
</organism>
<feature type="binding site" evidence="16">
    <location>
        <begin position="258"/>
        <end position="260"/>
    </location>
    <ligand>
        <name>ATP</name>
        <dbReference type="ChEBI" id="CHEBI:30616"/>
    </ligand>
</feature>
<comment type="catalytic activity">
    <reaction evidence="13">
        <text>tRNA(Ser) + L-serine + ATP = L-seryl-tRNA(Ser) + AMP + diphosphate + H(+)</text>
        <dbReference type="Rhea" id="RHEA:12292"/>
        <dbReference type="Rhea" id="RHEA-COMP:9669"/>
        <dbReference type="Rhea" id="RHEA-COMP:9703"/>
        <dbReference type="ChEBI" id="CHEBI:15378"/>
        <dbReference type="ChEBI" id="CHEBI:30616"/>
        <dbReference type="ChEBI" id="CHEBI:33019"/>
        <dbReference type="ChEBI" id="CHEBI:33384"/>
        <dbReference type="ChEBI" id="CHEBI:78442"/>
        <dbReference type="ChEBI" id="CHEBI:78533"/>
        <dbReference type="ChEBI" id="CHEBI:456215"/>
        <dbReference type="EC" id="6.1.1.11"/>
    </reaction>
</comment>
<dbReference type="InterPro" id="IPR015866">
    <property type="entry name" value="Ser-tRNA-synth_1_N"/>
</dbReference>
<evidence type="ECO:0000256" key="12">
    <source>
        <dbReference type="ARBA" id="ARBA00047929"/>
    </source>
</evidence>
<feature type="binding site" evidence="16">
    <location>
        <begin position="345"/>
        <end position="348"/>
    </location>
    <ligand>
        <name>ATP</name>
        <dbReference type="ChEBI" id="CHEBI:30616"/>
    </ligand>
</feature>
<comment type="catalytic activity">
    <reaction evidence="12">
        <text>tRNA(Sec) + L-serine + ATP = L-seryl-tRNA(Sec) + AMP + diphosphate + H(+)</text>
        <dbReference type="Rhea" id="RHEA:42580"/>
        <dbReference type="Rhea" id="RHEA-COMP:9742"/>
        <dbReference type="Rhea" id="RHEA-COMP:10128"/>
        <dbReference type="ChEBI" id="CHEBI:15378"/>
        <dbReference type="ChEBI" id="CHEBI:30616"/>
        <dbReference type="ChEBI" id="CHEBI:33019"/>
        <dbReference type="ChEBI" id="CHEBI:33384"/>
        <dbReference type="ChEBI" id="CHEBI:78442"/>
        <dbReference type="ChEBI" id="CHEBI:78533"/>
        <dbReference type="ChEBI" id="CHEBI:456215"/>
        <dbReference type="EC" id="6.1.1.11"/>
    </reaction>
</comment>
<evidence type="ECO:0000256" key="11">
    <source>
        <dbReference type="ARBA" id="ARBA00039158"/>
    </source>
</evidence>
<evidence type="ECO:0000256" key="4">
    <source>
        <dbReference type="ARBA" id="ARBA00012840"/>
    </source>
</evidence>
<evidence type="ECO:0000256" key="14">
    <source>
        <dbReference type="NCBIfam" id="TIGR00414"/>
    </source>
</evidence>
<protein>
    <recommendedName>
        <fullName evidence="11 14">Serine--tRNA ligase</fullName>
        <ecNumber evidence="4 14">6.1.1.11</ecNumber>
    </recommendedName>
</protein>
<gene>
    <name evidence="19" type="primary">serS_1</name>
    <name evidence="19" type="ORF">NCTC12967_00249</name>
</gene>
<dbReference type="GO" id="GO:0005737">
    <property type="term" value="C:cytoplasm"/>
    <property type="evidence" value="ECO:0007669"/>
    <property type="project" value="UniProtKB-SubCell"/>
</dbReference>
<dbReference type="Gene3D" id="1.10.287.40">
    <property type="entry name" value="Serine-tRNA synthetase, tRNA binding domain"/>
    <property type="match status" value="1"/>
</dbReference>
<accession>A0A448MV03</accession>
<feature type="binding site" evidence="15">
    <location>
        <position position="378"/>
    </location>
    <ligand>
        <name>L-serine</name>
        <dbReference type="ChEBI" id="CHEBI:33384"/>
    </ligand>
</feature>
<dbReference type="EMBL" id="LR134406">
    <property type="protein sequence ID" value="VEH68985.1"/>
    <property type="molecule type" value="Genomic_DNA"/>
</dbReference>
<keyword evidence="17" id="KW-0175">Coiled coil</keyword>
<reference evidence="19 20" key="1">
    <citation type="submission" date="2018-12" db="EMBL/GenBank/DDBJ databases">
        <authorList>
            <consortium name="Pathogen Informatics"/>
        </authorList>
    </citation>
    <scope>NUCLEOTIDE SEQUENCE [LARGE SCALE GENOMIC DNA]</scope>
    <source>
        <strain evidence="19 20">NCTC12967</strain>
    </source>
</reference>
<keyword evidence="10" id="KW-0030">Aminoacyl-tRNA synthetase</keyword>
<dbReference type="SUPFAM" id="SSF46589">
    <property type="entry name" value="tRNA-binding arm"/>
    <property type="match status" value="1"/>
</dbReference>
<evidence type="ECO:0000256" key="6">
    <source>
        <dbReference type="ARBA" id="ARBA00022598"/>
    </source>
</evidence>
<dbReference type="PROSITE" id="PS50862">
    <property type="entry name" value="AA_TRNA_LIGASE_II"/>
    <property type="match status" value="1"/>
</dbReference>
<keyword evidence="7" id="KW-0547">Nucleotide-binding</keyword>
<dbReference type="InterPro" id="IPR045864">
    <property type="entry name" value="aa-tRNA-synth_II/BPL/LPL"/>
</dbReference>
<evidence type="ECO:0000256" key="2">
    <source>
        <dbReference type="ARBA" id="ARBA00005045"/>
    </source>
</evidence>
<dbReference type="AlphaFoldDB" id="A0A448MV03"/>
<evidence type="ECO:0000313" key="19">
    <source>
        <dbReference type="EMBL" id="VEH68985.1"/>
    </source>
</evidence>